<protein>
    <submittedName>
        <fullName evidence="2">DUF2169 domain-containing protein</fullName>
    </submittedName>
</protein>
<dbReference type="EMBL" id="JABFNT010000048">
    <property type="protein sequence ID" value="NOJ79986.1"/>
    <property type="molecule type" value="Genomic_DNA"/>
</dbReference>
<proteinExistence type="predicted"/>
<evidence type="ECO:0000313" key="2">
    <source>
        <dbReference type="EMBL" id="NOJ79986.1"/>
    </source>
</evidence>
<evidence type="ECO:0000259" key="1">
    <source>
        <dbReference type="Pfam" id="PF09937"/>
    </source>
</evidence>
<dbReference type="AlphaFoldDB" id="A0A7Y4IIZ5"/>
<name>A0A7Y4IIZ5_MYXXA</name>
<evidence type="ECO:0000313" key="3">
    <source>
        <dbReference type="Proteomes" id="UP000533080"/>
    </source>
</evidence>
<organism evidence="2 3">
    <name type="scientific">Myxococcus xanthus</name>
    <dbReference type="NCBI Taxonomy" id="34"/>
    <lineage>
        <taxon>Bacteria</taxon>
        <taxon>Pseudomonadati</taxon>
        <taxon>Myxococcota</taxon>
        <taxon>Myxococcia</taxon>
        <taxon>Myxococcales</taxon>
        <taxon>Cystobacterineae</taxon>
        <taxon>Myxococcaceae</taxon>
        <taxon>Myxococcus</taxon>
    </lineage>
</organism>
<dbReference type="RefSeq" id="WP_171442215.1">
    <property type="nucleotide sequence ID" value="NZ_JABFNS010000111.1"/>
</dbReference>
<comment type="caution">
    <text evidence="2">The sequence shown here is derived from an EMBL/GenBank/DDBJ whole genome shotgun (WGS) entry which is preliminary data.</text>
</comment>
<feature type="domain" description="DUF2169" evidence="1">
    <location>
        <begin position="22"/>
        <end position="314"/>
    </location>
</feature>
<sequence length="341" mass="36974">MLQLRNETPFSPGMFLFPDARGVDTLYVVVKATFTLRGGRLFIAESQQPVAVADTYRGEPGQSSLRTASEAHLLKPGTDVLVEAEAHAPGGKPVDSCPVLVRVGPVKRVLKVFGDRKWRGGVLSPGISSPAPFIKMPLVWERAYGGVHEMEKGRVVGLTTNPVGQGFRGKRGGREMVGLALPNVEDPWHPIGSISDTPVPVGVGPIAPSWEPRKSYAGTYDDAWRSRRAPYLPYDFRAEFFQVAPPGLCAPEGLKGGELVELINVSPEGAQRFALPRCELGVTVKIAGVPERPHLRLETVLLEPSVGRVCMTWRGAVGCDKQTLRVEEVRLQLASLDGVET</sequence>
<gene>
    <name evidence="2" type="ORF">HNV28_16830</name>
</gene>
<accession>A0A7Y4IIZ5</accession>
<dbReference type="Pfam" id="PF09937">
    <property type="entry name" value="DUF2169"/>
    <property type="match status" value="1"/>
</dbReference>
<dbReference type="InterPro" id="IPR018683">
    <property type="entry name" value="DUF2169"/>
</dbReference>
<dbReference type="Proteomes" id="UP000533080">
    <property type="component" value="Unassembled WGS sequence"/>
</dbReference>
<reference evidence="2 3" key="1">
    <citation type="submission" date="2020-05" db="EMBL/GenBank/DDBJ databases">
        <authorList>
            <person name="Whitworth D."/>
        </authorList>
    </citation>
    <scope>NUCLEOTIDE SEQUENCE [LARGE SCALE GENOMIC DNA]</scope>
    <source>
        <strain evidence="2 3">AM005</strain>
    </source>
</reference>